<evidence type="ECO:0000259" key="2">
    <source>
        <dbReference type="Pfam" id="PF00501"/>
    </source>
</evidence>
<dbReference type="EMBL" id="AP027080">
    <property type="protein sequence ID" value="BDU71454.1"/>
    <property type="molecule type" value="Genomic_DNA"/>
</dbReference>
<dbReference type="Proteomes" id="UP001238179">
    <property type="component" value="Chromosome"/>
</dbReference>
<dbReference type="Gene3D" id="3.40.50.12780">
    <property type="entry name" value="N-terminal domain of ligase-like"/>
    <property type="match status" value="1"/>
</dbReference>
<keyword evidence="5" id="KW-1185">Reference proteome</keyword>
<evidence type="ECO:0000313" key="4">
    <source>
        <dbReference type="EMBL" id="BDU71454.1"/>
    </source>
</evidence>
<dbReference type="InterPro" id="IPR042099">
    <property type="entry name" value="ANL_N_sf"/>
</dbReference>
<dbReference type="Pfam" id="PF13193">
    <property type="entry name" value="AMP-binding_C"/>
    <property type="match status" value="1"/>
</dbReference>
<sequence length="434" mass="45411">MARLDGIFAQDRPEAQVVALTGKGPRTFGDLARGAAAVAGRARAGGRWLLACEDPFAFAAGFLGLVLAGCAPVLPPNLLPGTLGALEADGLLRDADLADPSDNLPPSRPLGDGPVEFWTSGSTGSPKRVLRRFQDLVREVEVLEGLFGPLPAPVASTVPHLHIYGCLFRVFWPLATGQIFLSETCGDPARFLAAMGERPVLVSSPAHLARLPRLLPIAGLDLPAVFSSGGALEREDALAWRAAAPGGVVEVYGSTESGGIAWRNPGPDADSSRWTPFPDMSLAAAADGALLLSSPRVGPAGLRMEDAVALGADGRFALLGRLDRVVKIEEKRVSLPQVEAALKAHPLVRDAAVVLLEGRRRMLGAAIVLAGPADLEDPAVRRALGERLGAHLAASLEGPALPRRWRFLPELPRDARGKLRAGDLAALFAAAGNA</sequence>
<feature type="domain" description="AMP-binding enzyme C-terminal" evidence="3">
    <location>
        <begin position="337"/>
        <end position="418"/>
    </location>
</feature>
<dbReference type="InterPro" id="IPR000873">
    <property type="entry name" value="AMP-dep_synth/lig_dom"/>
</dbReference>
<reference evidence="5" key="1">
    <citation type="journal article" date="2023" name="Int. J. Syst. Evol. Microbiol.">
        <title>Mesoterricola silvestris gen. nov., sp. nov., Mesoterricola sediminis sp. nov., Geothrix oryzae sp. nov., Geothrix edaphica sp. nov., Geothrix rubra sp. nov., and Geothrix limicola sp. nov., six novel members of Acidobacteriota isolated from soils.</title>
        <authorList>
            <person name="Itoh H."/>
            <person name="Sugisawa Y."/>
            <person name="Mise K."/>
            <person name="Xu Z."/>
            <person name="Kuniyasu M."/>
            <person name="Ushijima N."/>
            <person name="Kawano K."/>
            <person name="Kobayashi E."/>
            <person name="Shiratori Y."/>
            <person name="Masuda Y."/>
            <person name="Senoo K."/>
        </authorList>
    </citation>
    <scope>NUCLEOTIDE SEQUENCE [LARGE SCALE GENOMIC DNA]</scope>
    <source>
        <strain evidence="5">W79</strain>
    </source>
</reference>
<proteinExistence type="predicted"/>
<dbReference type="KEGG" id="msil:METEAL_06280"/>
<dbReference type="AlphaFoldDB" id="A0AA48GI67"/>
<evidence type="ECO:0000256" key="1">
    <source>
        <dbReference type="SAM" id="MobiDB-lite"/>
    </source>
</evidence>
<dbReference type="SUPFAM" id="SSF56801">
    <property type="entry name" value="Acetyl-CoA synthetase-like"/>
    <property type="match status" value="1"/>
</dbReference>
<dbReference type="Gene3D" id="3.30.300.30">
    <property type="match status" value="1"/>
</dbReference>
<dbReference type="InterPro" id="IPR025110">
    <property type="entry name" value="AMP-bd_C"/>
</dbReference>
<protein>
    <submittedName>
        <fullName evidence="4">Aconitate hydratase</fullName>
    </submittedName>
</protein>
<gene>
    <name evidence="4" type="ORF">METEAL_06280</name>
</gene>
<dbReference type="InterPro" id="IPR045851">
    <property type="entry name" value="AMP-bd_C_sf"/>
</dbReference>
<dbReference type="Pfam" id="PF00501">
    <property type="entry name" value="AMP-binding"/>
    <property type="match status" value="1"/>
</dbReference>
<accession>A0AA48GI67</accession>
<dbReference type="PANTHER" id="PTHR45398">
    <property type="match status" value="1"/>
</dbReference>
<evidence type="ECO:0000259" key="3">
    <source>
        <dbReference type="Pfam" id="PF13193"/>
    </source>
</evidence>
<feature type="region of interest" description="Disordered" evidence="1">
    <location>
        <begin position="102"/>
        <end position="124"/>
    </location>
</feature>
<dbReference type="PANTHER" id="PTHR45398:SF1">
    <property type="entry name" value="ENZYME, PUTATIVE (JCVI)-RELATED"/>
    <property type="match status" value="1"/>
</dbReference>
<feature type="domain" description="AMP-dependent synthetase/ligase" evidence="2">
    <location>
        <begin position="117"/>
        <end position="268"/>
    </location>
</feature>
<name>A0AA48GI67_9BACT</name>
<organism evidence="4 5">
    <name type="scientific">Mesoterricola silvestris</name>
    <dbReference type="NCBI Taxonomy" id="2927979"/>
    <lineage>
        <taxon>Bacteria</taxon>
        <taxon>Pseudomonadati</taxon>
        <taxon>Acidobacteriota</taxon>
        <taxon>Holophagae</taxon>
        <taxon>Holophagales</taxon>
        <taxon>Holophagaceae</taxon>
        <taxon>Mesoterricola</taxon>
    </lineage>
</organism>
<evidence type="ECO:0000313" key="5">
    <source>
        <dbReference type="Proteomes" id="UP001238179"/>
    </source>
</evidence>
<dbReference type="RefSeq" id="WP_316414344.1">
    <property type="nucleotide sequence ID" value="NZ_AP027080.1"/>
</dbReference>